<dbReference type="Proteomes" id="UP001145072">
    <property type="component" value="Unassembled WGS sequence"/>
</dbReference>
<reference evidence="1" key="1">
    <citation type="submission" date="2022-06" db="EMBL/GenBank/DDBJ databases">
        <title>Aquibacillus sp. a new bacterium isolated from soil saline samples.</title>
        <authorList>
            <person name="Galisteo C."/>
            <person name="De La Haba R."/>
            <person name="Sanchez-Porro C."/>
            <person name="Ventosa A."/>
        </authorList>
    </citation>
    <scope>NUCLEOTIDE SEQUENCE</scope>
    <source>
        <strain evidence="1">JCM 12387</strain>
    </source>
</reference>
<dbReference type="RefSeq" id="WP_259871451.1">
    <property type="nucleotide sequence ID" value="NZ_JAMQJZ010000001.1"/>
</dbReference>
<sequence length="114" mass="12763">MRVFVTMLLMMVLFLGGVLLGIDKANEGVSNTRGYSTGSFEEAIQAEQTEDGAYEIEVMGEDFKQVSVEEKKVEYEEVQSTHFTQKLAGGLESSVKWFYNQIVQSAYQLAQAFS</sequence>
<evidence type="ECO:0000313" key="1">
    <source>
        <dbReference type="EMBL" id="MDC3419064.1"/>
    </source>
</evidence>
<dbReference type="AlphaFoldDB" id="A0A9X4AGV6"/>
<proteinExistence type="predicted"/>
<protein>
    <submittedName>
        <fullName evidence="1">YqxA family protein</fullName>
    </submittedName>
</protein>
<organism evidence="1 2">
    <name type="scientific">Aquibacillus koreensis</name>
    <dbReference type="NCBI Taxonomy" id="279446"/>
    <lineage>
        <taxon>Bacteria</taxon>
        <taxon>Bacillati</taxon>
        <taxon>Bacillota</taxon>
        <taxon>Bacilli</taxon>
        <taxon>Bacillales</taxon>
        <taxon>Bacillaceae</taxon>
        <taxon>Aquibacillus</taxon>
    </lineage>
</organism>
<gene>
    <name evidence="1" type="ORF">NC661_01560</name>
</gene>
<keyword evidence="2" id="KW-1185">Reference proteome</keyword>
<comment type="caution">
    <text evidence="1">The sequence shown here is derived from an EMBL/GenBank/DDBJ whole genome shotgun (WGS) entry which is preliminary data.</text>
</comment>
<evidence type="ECO:0000313" key="2">
    <source>
        <dbReference type="Proteomes" id="UP001145072"/>
    </source>
</evidence>
<name>A0A9X4AGV6_9BACI</name>
<accession>A0A9X4AGV6</accession>
<dbReference type="InterPro" id="IPR020534">
    <property type="entry name" value="Uncharacterised_YqxA"/>
</dbReference>
<dbReference type="EMBL" id="JAMQJZ010000001">
    <property type="protein sequence ID" value="MDC3419064.1"/>
    <property type="molecule type" value="Genomic_DNA"/>
</dbReference>
<dbReference type="Pfam" id="PF12438">
    <property type="entry name" value="DUF3679"/>
    <property type="match status" value="1"/>
</dbReference>